<dbReference type="AlphaFoldDB" id="A0AAE3T5R9"/>
<evidence type="ECO:0000313" key="1">
    <source>
        <dbReference type="EMBL" id="MDB0522554.1"/>
    </source>
</evidence>
<dbReference type="EMBL" id="JAIVEX010000006">
    <property type="protein sequence ID" value="MDB0522554.1"/>
    <property type="molecule type" value="Genomic_DNA"/>
</dbReference>
<reference evidence="1" key="1">
    <citation type="submission" date="2021-09" db="EMBL/GenBank/DDBJ databases">
        <title>Genomic analysis of Ralstonia spp.</title>
        <authorList>
            <person name="Aburjaile F."/>
            <person name="Ariute J.C."/>
            <person name="Pais A.K.L."/>
            <person name="Albuquerque G.M.R."/>
            <person name="Silva A.M.F."/>
            <person name="Brenig B."/>
            <person name="Azevedo V."/>
            <person name="Matiuzzi M."/>
            <person name="Ramos R."/>
            <person name="Goes-Neto A."/>
            <person name="Soares S."/>
            <person name="Iseppon A.M.B."/>
            <person name="Souza E."/>
            <person name="Gama M."/>
        </authorList>
    </citation>
    <scope>NUCLEOTIDE SEQUENCE</scope>
    <source>
        <strain evidence="1">B4</strain>
    </source>
</reference>
<organism evidence="1 2">
    <name type="scientific">Ralstonia solanacearum</name>
    <name type="common">Pseudomonas solanacearum</name>
    <dbReference type="NCBI Taxonomy" id="305"/>
    <lineage>
        <taxon>Bacteria</taxon>
        <taxon>Pseudomonadati</taxon>
        <taxon>Pseudomonadota</taxon>
        <taxon>Betaproteobacteria</taxon>
        <taxon>Burkholderiales</taxon>
        <taxon>Burkholderiaceae</taxon>
        <taxon>Ralstonia</taxon>
        <taxon>Ralstonia solanacearum species complex</taxon>
    </lineage>
</organism>
<name>A0AAE3T5R9_RALSL</name>
<gene>
    <name evidence="1" type="ORF">LBW55_13175</name>
</gene>
<dbReference type="Proteomes" id="UP001143674">
    <property type="component" value="Unassembled WGS sequence"/>
</dbReference>
<proteinExistence type="predicted"/>
<protein>
    <submittedName>
        <fullName evidence="1">Uncharacterized protein</fullName>
    </submittedName>
</protein>
<dbReference type="RefSeq" id="WP_003276148.1">
    <property type="nucleotide sequence ID" value="NZ_CDLX01000001.1"/>
</dbReference>
<evidence type="ECO:0000313" key="2">
    <source>
        <dbReference type="Proteomes" id="UP001143674"/>
    </source>
</evidence>
<sequence>MTAAESLQVLREAVGQHARSPDLPRLIRQWRDDVTLAPLAVLPPAYDQVRRTLLQRLDMAAAFGEESCSFSPATLLAELRLWLDKAEAALARMPSA</sequence>
<accession>A0AAE3T5R9</accession>
<comment type="caution">
    <text evidence="1">The sequence shown here is derived from an EMBL/GenBank/DDBJ whole genome shotgun (WGS) entry which is preliminary data.</text>
</comment>